<feature type="transmembrane region" description="Helical" evidence="7">
    <location>
        <begin position="353"/>
        <end position="374"/>
    </location>
</feature>
<dbReference type="PANTHER" id="PTHR30012:SF0">
    <property type="entry name" value="TYPE II SECRETION SYSTEM PROTEIN F-RELATED"/>
    <property type="match status" value="1"/>
</dbReference>
<reference evidence="9 10" key="1">
    <citation type="submission" date="2019-08" db="EMBL/GenBank/DDBJ databases">
        <title>Highly reduced genomes of protist endosymbionts show evolutionary convergence.</title>
        <authorList>
            <person name="George E."/>
            <person name="Husnik F."/>
            <person name="Tashyreva D."/>
            <person name="Prokopchuk G."/>
            <person name="Horak A."/>
            <person name="Kwong W.K."/>
            <person name="Lukes J."/>
            <person name="Keeling P.J."/>
        </authorList>
    </citation>
    <scope>NUCLEOTIDE SEQUENCE [LARGE SCALE GENOMIC DNA]</scope>
    <source>
        <strain evidence="9">1604LC</strain>
    </source>
</reference>
<dbReference type="Gene3D" id="1.20.81.30">
    <property type="entry name" value="Type II secretion system (T2SS), domain F"/>
    <property type="match status" value="2"/>
</dbReference>
<name>A0A5C0UF98_9PROT</name>
<feature type="domain" description="Type II secretion system protein GspF" evidence="8">
    <location>
        <begin position="62"/>
        <end position="181"/>
    </location>
</feature>
<evidence type="ECO:0000256" key="3">
    <source>
        <dbReference type="ARBA" id="ARBA00022475"/>
    </source>
</evidence>
<dbReference type="KEGG" id="cpri:FZC34_00010"/>
<evidence type="ECO:0000256" key="4">
    <source>
        <dbReference type="ARBA" id="ARBA00022692"/>
    </source>
</evidence>
<sequence length="378" mass="43683">MYFKYLAFSKNGEKKKGNIYSTSLEDAVLSIKNQGLDIVFIKRSFFVFTKKLNDFDLFLMFDFLSKFLSNELTLDKSLDMIGSCGIKASEMCLNIKTQITKGFSFSGALYKNKHMFENNNLSIFSIIDEVGSLGSFCKFLSDYYKKVDLKKKKIKKSLKYPIMLSIFFLFSFSIVVNFLVPNIINLLHQMNSTVPLILNVLNHISIYFTQYMMGLVSIIMFIIVMRKRMDNIWNIMSIVRKYRFARDFAFFFHINHMLLNNEIRLINGFKVAKNCMSSQNNIYIIDKVCENIESGCSVNEAFNISKVDKSLCKLMGMYEKSANLRSGFQVISEMYESEMFKILDSVSEYSQPFILAVIASLIGVIVYSMMIPLYSSFV</sequence>
<gene>
    <name evidence="9" type="ORF">FZC34_00010</name>
</gene>
<dbReference type="AlphaFoldDB" id="A0A5C0UF98"/>
<organism evidence="9 10">
    <name type="scientific">Candidatus Cytomitobacter primus</name>
    <dbReference type="NCBI Taxonomy" id="2066024"/>
    <lineage>
        <taxon>Bacteria</taxon>
        <taxon>Pseudomonadati</taxon>
        <taxon>Pseudomonadota</taxon>
        <taxon>Alphaproteobacteria</taxon>
        <taxon>Holosporales</taxon>
        <taxon>Holosporaceae</taxon>
        <taxon>Candidatus Cytomitobacter</taxon>
    </lineage>
</organism>
<keyword evidence="4 7" id="KW-0812">Transmembrane</keyword>
<evidence type="ECO:0000256" key="7">
    <source>
        <dbReference type="SAM" id="Phobius"/>
    </source>
</evidence>
<accession>A0A5C0UF98</accession>
<keyword evidence="10" id="KW-1185">Reference proteome</keyword>
<proteinExistence type="inferred from homology"/>
<feature type="domain" description="Type II secretion system protein GspF" evidence="8">
    <location>
        <begin position="257"/>
        <end position="372"/>
    </location>
</feature>
<keyword evidence="3" id="KW-1003">Cell membrane</keyword>
<dbReference type="OrthoDB" id="9805682at2"/>
<dbReference type="InterPro" id="IPR003004">
    <property type="entry name" value="GspF/PilC"/>
</dbReference>
<evidence type="ECO:0000313" key="9">
    <source>
        <dbReference type="EMBL" id="QEK38313.1"/>
    </source>
</evidence>
<evidence type="ECO:0000259" key="8">
    <source>
        <dbReference type="Pfam" id="PF00482"/>
    </source>
</evidence>
<protein>
    <recommendedName>
        <fullName evidence="8">Type II secretion system protein GspF domain-containing protein</fullName>
    </recommendedName>
</protein>
<keyword evidence="5 7" id="KW-1133">Transmembrane helix</keyword>
<feature type="transmembrane region" description="Helical" evidence="7">
    <location>
        <begin position="160"/>
        <end position="184"/>
    </location>
</feature>
<dbReference type="InterPro" id="IPR042094">
    <property type="entry name" value="T2SS_GspF_sf"/>
</dbReference>
<comment type="similarity">
    <text evidence="2">Belongs to the GSP F family.</text>
</comment>
<evidence type="ECO:0000256" key="5">
    <source>
        <dbReference type="ARBA" id="ARBA00022989"/>
    </source>
</evidence>
<dbReference type="Pfam" id="PF00482">
    <property type="entry name" value="T2SSF"/>
    <property type="match status" value="2"/>
</dbReference>
<evidence type="ECO:0000313" key="10">
    <source>
        <dbReference type="Proteomes" id="UP000325004"/>
    </source>
</evidence>
<dbReference type="Proteomes" id="UP000325004">
    <property type="component" value="Chromosome"/>
</dbReference>
<dbReference type="PANTHER" id="PTHR30012">
    <property type="entry name" value="GENERAL SECRETION PATHWAY PROTEIN"/>
    <property type="match status" value="1"/>
</dbReference>
<evidence type="ECO:0000256" key="6">
    <source>
        <dbReference type="ARBA" id="ARBA00023136"/>
    </source>
</evidence>
<feature type="transmembrane region" description="Helical" evidence="7">
    <location>
        <begin position="204"/>
        <end position="224"/>
    </location>
</feature>
<dbReference type="RefSeq" id="WP_148971429.1">
    <property type="nucleotide sequence ID" value="NZ_CP043316.1"/>
</dbReference>
<keyword evidence="6 7" id="KW-0472">Membrane</keyword>
<comment type="subcellular location">
    <subcellularLocation>
        <location evidence="1">Cell membrane</location>
        <topology evidence="1">Multi-pass membrane protein</topology>
    </subcellularLocation>
</comment>
<dbReference type="InterPro" id="IPR018076">
    <property type="entry name" value="T2SS_GspF_dom"/>
</dbReference>
<evidence type="ECO:0000256" key="2">
    <source>
        <dbReference type="ARBA" id="ARBA00005745"/>
    </source>
</evidence>
<evidence type="ECO:0000256" key="1">
    <source>
        <dbReference type="ARBA" id="ARBA00004651"/>
    </source>
</evidence>
<dbReference type="GO" id="GO:0005886">
    <property type="term" value="C:plasma membrane"/>
    <property type="evidence" value="ECO:0007669"/>
    <property type="project" value="UniProtKB-SubCell"/>
</dbReference>
<dbReference type="EMBL" id="CP043316">
    <property type="protein sequence ID" value="QEK38313.1"/>
    <property type="molecule type" value="Genomic_DNA"/>
</dbReference>